<dbReference type="GO" id="GO:0009360">
    <property type="term" value="C:DNA polymerase III complex"/>
    <property type="evidence" value="ECO:0007669"/>
    <property type="project" value="InterPro"/>
</dbReference>
<evidence type="ECO:0000313" key="12">
    <source>
        <dbReference type="Proteomes" id="UP000239759"/>
    </source>
</evidence>
<dbReference type="GO" id="GO:0003887">
    <property type="term" value="F:DNA-directed DNA polymerase activity"/>
    <property type="evidence" value="ECO:0007669"/>
    <property type="project" value="UniProtKB-KW"/>
</dbReference>
<evidence type="ECO:0000256" key="6">
    <source>
        <dbReference type="ARBA" id="ARBA00022932"/>
    </source>
</evidence>
<reference evidence="11 12" key="1">
    <citation type="submission" date="2018-02" db="EMBL/GenBank/DDBJ databases">
        <title>Comparative analysis of genomes of three Brevibacillus laterosporus strains producers of potent antimicrobials isolated from silage.</title>
        <authorList>
            <person name="Kojic M."/>
            <person name="Miljkovic M."/>
            <person name="Studholme D."/>
            <person name="Filipic B."/>
        </authorList>
    </citation>
    <scope>NUCLEOTIDE SEQUENCE [LARGE SCALE GENOMIC DNA]</scope>
    <source>
        <strain evidence="11 12">BGSP11</strain>
    </source>
</reference>
<comment type="caution">
    <text evidence="11">The sequence shown here is derived from an EMBL/GenBank/DDBJ whole genome shotgun (WGS) entry which is preliminary data.</text>
</comment>
<evidence type="ECO:0000256" key="5">
    <source>
        <dbReference type="ARBA" id="ARBA00022705"/>
    </source>
</evidence>
<feature type="domain" description="DNA polymerase III delta N-terminal" evidence="9">
    <location>
        <begin position="20"/>
        <end position="144"/>
    </location>
</feature>
<accession>A0AAP8QER1</accession>
<dbReference type="EMBL" id="PRKQ01000005">
    <property type="protein sequence ID" value="PPB08817.1"/>
    <property type="molecule type" value="Genomic_DNA"/>
</dbReference>
<comment type="catalytic activity">
    <reaction evidence="8">
        <text>DNA(n) + a 2'-deoxyribonucleoside 5'-triphosphate = DNA(n+1) + diphosphate</text>
        <dbReference type="Rhea" id="RHEA:22508"/>
        <dbReference type="Rhea" id="RHEA-COMP:17339"/>
        <dbReference type="Rhea" id="RHEA-COMP:17340"/>
        <dbReference type="ChEBI" id="CHEBI:33019"/>
        <dbReference type="ChEBI" id="CHEBI:61560"/>
        <dbReference type="ChEBI" id="CHEBI:173112"/>
        <dbReference type="EC" id="2.7.7.7"/>
    </reaction>
</comment>
<comment type="similarity">
    <text evidence="7">Belongs to the DNA polymerase HolA subunit family.</text>
</comment>
<evidence type="ECO:0000259" key="10">
    <source>
        <dbReference type="Pfam" id="PF21694"/>
    </source>
</evidence>
<dbReference type="Pfam" id="PF21694">
    <property type="entry name" value="DNA_pol3_delta_C"/>
    <property type="match status" value="1"/>
</dbReference>
<organism evidence="11 12">
    <name type="scientific">Brevibacillus laterosporus</name>
    <name type="common">Bacillus laterosporus</name>
    <dbReference type="NCBI Taxonomy" id="1465"/>
    <lineage>
        <taxon>Bacteria</taxon>
        <taxon>Bacillati</taxon>
        <taxon>Bacillota</taxon>
        <taxon>Bacilli</taxon>
        <taxon>Bacillales</taxon>
        <taxon>Paenibacillaceae</taxon>
        <taxon>Brevibacillus</taxon>
    </lineage>
</organism>
<keyword evidence="3" id="KW-0808">Transferase</keyword>
<dbReference type="InterPro" id="IPR027417">
    <property type="entry name" value="P-loop_NTPase"/>
</dbReference>
<proteinExistence type="inferred from homology"/>
<gene>
    <name evidence="11" type="ORF">C4A77_05880</name>
</gene>
<dbReference type="Proteomes" id="UP000239759">
    <property type="component" value="Unassembled WGS sequence"/>
</dbReference>
<dbReference type="EC" id="2.7.7.7" evidence="1"/>
<dbReference type="PANTHER" id="PTHR34388">
    <property type="entry name" value="DNA POLYMERASE III SUBUNIT DELTA"/>
    <property type="match status" value="1"/>
</dbReference>
<evidence type="ECO:0000313" key="11">
    <source>
        <dbReference type="EMBL" id="PPB08817.1"/>
    </source>
</evidence>
<evidence type="ECO:0000256" key="2">
    <source>
        <dbReference type="ARBA" id="ARBA00017703"/>
    </source>
</evidence>
<dbReference type="Gene3D" id="3.40.50.300">
    <property type="entry name" value="P-loop containing nucleotide triphosphate hydrolases"/>
    <property type="match status" value="1"/>
</dbReference>
<dbReference type="Gene3D" id="1.20.272.10">
    <property type="match status" value="1"/>
</dbReference>
<sequence>MQTLKKAVNDIQNNKISSLYVLFGSETYLINEFIQLLKEKVINSEYCDLNYGYHDCNEVPIEEVVIEAGTIPFLSEKRLVCAYNASFLTGIKDKMEHNVEKLLEFISTPSEFSTLVLIAPNDKLDERKKVVKELKAKACLLSCQPLKGNQLSKWVSNKGAENGVILPLPQATYLADIIGNDLGQLSSEIYKLATYVGSAQVITNEVIDLLASPALDRDVFGLIDHVVQGSMKDAYRILFDCFTSGEEPIKILALFVRHFRIMLQVKLLIDQGNKPEKLASILGVHPYSIKKASEHQRLFSEKALRHFLSILADDDFKMKTGKVNKQLALQLFIAKVAEECNLNKNDM</sequence>
<evidence type="ECO:0000256" key="3">
    <source>
        <dbReference type="ARBA" id="ARBA00022679"/>
    </source>
</evidence>
<feature type="domain" description="DNA polymerase III delta subunit-like C-terminal" evidence="10">
    <location>
        <begin position="217"/>
        <end position="335"/>
    </location>
</feature>
<keyword evidence="4" id="KW-0548">Nucleotidyltransferase</keyword>
<evidence type="ECO:0000256" key="1">
    <source>
        <dbReference type="ARBA" id="ARBA00012417"/>
    </source>
</evidence>
<dbReference type="SUPFAM" id="SSF48019">
    <property type="entry name" value="post-AAA+ oligomerization domain-like"/>
    <property type="match status" value="1"/>
</dbReference>
<dbReference type="NCBIfam" id="TIGR01128">
    <property type="entry name" value="holA"/>
    <property type="match status" value="1"/>
</dbReference>
<dbReference type="InterPro" id="IPR008921">
    <property type="entry name" value="DNA_pol3_clamp-load_cplx_C"/>
</dbReference>
<dbReference type="Gene3D" id="1.10.8.60">
    <property type="match status" value="1"/>
</dbReference>
<dbReference type="InterPro" id="IPR005790">
    <property type="entry name" value="DNA_polIII_delta"/>
</dbReference>
<keyword evidence="6" id="KW-0239">DNA-directed DNA polymerase</keyword>
<keyword evidence="5" id="KW-0235">DNA replication</keyword>
<dbReference type="GO" id="GO:0006261">
    <property type="term" value="P:DNA-templated DNA replication"/>
    <property type="evidence" value="ECO:0007669"/>
    <property type="project" value="TreeGrafter"/>
</dbReference>
<protein>
    <recommendedName>
        <fullName evidence="2">DNA polymerase III subunit delta</fullName>
        <ecNumber evidence="1">2.7.7.7</ecNumber>
    </recommendedName>
</protein>
<dbReference type="SUPFAM" id="SSF52540">
    <property type="entry name" value="P-loop containing nucleoside triphosphate hydrolases"/>
    <property type="match status" value="1"/>
</dbReference>
<dbReference type="InterPro" id="IPR048466">
    <property type="entry name" value="DNA_pol3_delta-like_C"/>
</dbReference>
<dbReference type="AlphaFoldDB" id="A0AAP8QER1"/>
<evidence type="ECO:0000259" key="9">
    <source>
        <dbReference type="Pfam" id="PF06144"/>
    </source>
</evidence>
<dbReference type="Pfam" id="PF06144">
    <property type="entry name" value="DNA_pol3_delta"/>
    <property type="match status" value="1"/>
</dbReference>
<evidence type="ECO:0000256" key="4">
    <source>
        <dbReference type="ARBA" id="ARBA00022695"/>
    </source>
</evidence>
<dbReference type="GO" id="GO:0003677">
    <property type="term" value="F:DNA binding"/>
    <property type="evidence" value="ECO:0007669"/>
    <property type="project" value="InterPro"/>
</dbReference>
<dbReference type="InterPro" id="IPR010372">
    <property type="entry name" value="DNA_pol3_delta_N"/>
</dbReference>
<name>A0AAP8QER1_BRELA</name>
<evidence type="ECO:0000256" key="8">
    <source>
        <dbReference type="ARBA" id="ARBA00049244"/>
    </source>
</evidence>
<dbReference type="RefSeq" id="WP_104031115.1">
    <property type="nucleotide sequence ID" value="NZ_PRKQ01000005.1"/>
</dbReference>
<dbReference type="PANTHER" id="PTHR34388:SF1">
    <property type="entry name" value="DNA POLYMERASE III SUBUNIT DELTA"/>
    <property type="match status" value="1"/>
</dbReference>
<evidence type="ECO:0000256" key="7">
    <source>
        <dbReference type="ARBA" id="ARBA00034754"/>
    </source>
</evidence>